<dbReference type="InterPro" id="IPR033469">
    <property type="entry name" value="CYTH-like_dom_sf"/>
</dbReference>
<dbReference type="RefSeq" id="WP_400185642.1">
    <property type="nucleotide sequence ID" value="NZ_JBGORX010000001.1"/>
</dbReference>
<dbReference type="PROSITE" id="PS51707">
    <property type="entry name" value="CYTH"/>
    <property type="match status" value="1"/>
</dbReference>
<dbReference type="Gene3D" id="2.40.320.10">
    <property type="entry name" value="Hypothetical Protein Pfu-838710-001"/>
    <property type="match status" value="1"/>
</dbReference>
<accession>A0ABW8D372</accession>
<dbReference type="SUPFAM" id="SSF55154">
    <property type="entry name" value="CYTH-like phosphatases"/>
    <property type="match status" value="1"/>
</dbReference>
<keyword evidence="3" id="KW-1185">Reference proteome</keyword>
<evidence type="ECO:0000313" key="2">
    <source>
        <dbReference type="EMBL" id="MFJ1267114.1"/>
    </source>
</evidence>
<evidence type="ECO:0000313" key="3">
    <source>
        <dbReference type="Proteomes" id="UP001615550"/>
    </source>
</evidence>
<proteinExistence type="predicted"/>
<comment type="caution">
    <text evidence="2">The sequence shown here is derived from an EMBL/GenBank/DDBJ whole genome shotgun (WGS) entry which is preliminary data.</text>
</comment>
<reference evidence="2 3" key="1">
    <citation type="submission" date="2024-08" db="EMBL/GenBank/DDBJ databases">
        <title>Draft Genome Sequence of Legionella lytica strain DSB2004, Isolated From a Fire Sprinkler System.</title>
        <authorList>
            <person name="Everhart A.D."/>
            <person name="Kidane D.T."/>
            <person name="Farone A.L."/>
            <person name="Farone M.B."/>
        </authorList>
    </citation>
    <scope>NUCLEOTIDE SEQUENCE [LARGE SCALE GENOMIC DNA]</scope>
    <source>
        <strain evidence="2 3">DSB2004</strain>
    </source>
</reference>
<organism evidence="2 3">
    <name type="scientific">Legionella lytica</name>
    <dbReference type="NCBI Taxonomy" id="96232"/>
    <lineage>
        <taxon>Bacteria</taxon>
        <taxon>Pseudomonadati</taxon>
        <taxon>Pseudomonadota</taxon>
        <taxon>Gammaproteobacteria</taxon>
        <taxon>Legionellales</taxon>
        <taxon>Legionellaceae</taxon>
        <taxon>Legionella</taxon>
    </lineage>
</organism>
<evidence type="ECO:0000259" key="1">
    <source>
        <dbReference type="PROSITE" id="PS51707"/>
    </source>
</evidence>
<protein>
    <recommendedName>
        <fullName evidence="1">CYTH domain-containing protein</fullName>
    </recommendedName>
</protein>
<gene>
    <name evidence="2" type="ORF">ACD661_00925</name>
</gene>
<dbReference type="EMBL" id="JBGORX010000001">
    <property type="protein sequence ID" value="MFJ1267114.1"/>
    <property type="molecule type" value="Genomic_DNA"/>
</dbReference>
<name>A0ABW8D372_9GAMM</name>
<dbReference type="InterPro" id="IPR023577">
    <property type="entry name" value="CYTH_domain"/>
</dbReference>
<sequence length="183" mass="21753">MVKFVEVEHKFCFDDRQSFQETEAAIMQLYPLQDYKVEVAERYFLVDGLKNFIVRHKVDKDKQSLTLKSFYPGQDTEARIEIDIPLAQEKGDQLQAVERFLCAFNQYKEYKLMKYLQVFLFPEAEVILYQAVSQDRELFALEIESVKKSKTQALKHIKQFEQQLGLDARQREKRCLFELLFSS</sequence>
<feature type="domain" description="CYTH" evidence="1">
    <location>
        <begin position="4"/>
        <end position="182"/>
    </location>
</feature>
<dbReference type="Proteomes" id="UP001615550">
    <property type="component" value="Unassembled WGS sequence"/>
</dbReference>